<feature type="chain" id="PRO_5040728869" description="META domain-containing protein" evidence="1">
    <location>
        <begin position="21"/>
        <end position="140"/>
    </location>
</feature>
<evidence type="ECO:0008006" key="4">
    <source>
        <dbReference type="Google" id="ProtNLM"/>
    </source>
</evidence>
<sequence length="140" mass="15588">MLRLFAISIVALVLTSCASAPRPVAEEEELTGVWRLIAVGAPEGLPDGSVQLLSFREDGVTVHRCPGEPLPLAFRDGRLRRDPSRGSNELILTECPKTTWAPTYRYIDRVLYAEPELKFAGRRLIITADTGELLVLKRHH</sequence>
<dbReference type="PROSITE" id="PS51257">
    <property type="entry name" value="PROKAR_LIPOPROTEIN"/>
    <property type="match status" value="1"/>
</dbReference>
<evidence type="ECO:0000256" key="1">
    <source>
        <dbReference type="SAM" id="SignalP"/>
    </source>
</evidence>
<keyword evidence="1" id="KW-0732">Signal</keyword>
<dbReference type="EMBL" id="JANIBC010000001">
    <property type="protein sequence ID" value="MCQ8184390.1"/>
    <property type="molecule type" value="Genomic_DNA"/>
</dbReference>
<comment type="caution">
    <text evidence="2">The sequence shown here is derived from an EMBL/GenBank/DDBJ whole genome shotgun (WGS) entry which is preliminary data.</text>
</comment>
<dbReference type="AlphaFoldDB" id="A0A9X2L7B2"/>
<accession>A0A9X2L7B2</accession>
<dbReference type="PROSITE" id="PS00213">
    <property type="entry name" value="LIPOCALIN"/>
    <property type="match status" value="1"/>
</dbReference>
<dbReference type="InterPro" id="IPR022272">
    <property type="entry name" value="Lipocalin_CS"/>
</dbReference>
<dbReference type="Proteomes" id="UP001142610">
    <property type="component" value="Unassembled WGS sequence"/>
</dbReference>
<name>A0A9X2L7B2_9PROT</name>
<proteinExistence type="predicted"/>
<organism evidence="2 3">
    <name type="scientific">Parvularcula maris</name>
    <dbReference type="NCBI Taxonomy" id="2965077"/>
    <lineage>
        <taxon>Bacteria</taxon>
        <taxon>Pseudomonadati</taxon>
        <taxon>Pseudomonadota</taxon>
        <taxon>Alphaproteobacteria</taxon>
        <taxon>Parvularculales</taxon>
        <taxon>Parvularculaceae</taxon>
        <taxon>Parvularcula</taxon>
    </lineage>
</organism>
<evidence type="ECO:0000313" key="2">
    <source>
        <dbReference type="EMBL" id="MCQ8184390.1"/>
    </source>
</evidence>
<protein>
    <recommendedName>
        <fullName evidence="4">META domain-containing protein</fullName>
    </recommendedName>
</protein>
<reference evidence="2" key="1">
    <citation type="submission" date="2022-07" db="EMBL/GenBank/DDBJ databases">
        <title>Parvularcula maris sp. nov., an algicidal bacterium isolated from seawater.</title>
        <authorList>
            <person name="Li F."/>
        </authorList>
    </citation>
    <scope>NUCLEOTIDE SEQUENCE</scope>
    <source>
        <strain evidence="2">BGMRC 0090</strain>
    </source>
</reference>
<keyword evidence="3" id="KW-1185">Reference proteome</keyword>
<gene>
    <name evidence="2" type="ORF">NOG11_03230</name>
</gene>
<feature type="signal peptide" evidence="1">
    <location>
        <begin position="1"/>
        <end position="20"/>
    </location>
</feature>
<evidence type="ECO:0000313" key="3">
    <source>
        <dbReference type="Proteomes" id="UP001142610"/>
    </source>
</evidence>